<dbReference type="GeneTree" id="ENSGT00950000182881"/>
<evidence type="ECO:0000256" key="7">
    <source>
        <dbReference type="ARBA" id="ARBA00023136"/>
    </source>
</evidence>
<accession>A0A8C3A575</accession>
<keyword evidence="3 8" id="KW-0813">Transport</keyword>
<reference evidence="9" key="2">
    <citation type="submission" date="2025-09" db="UniProtKB">
        <authorList>
            <consortium name="Ensembl"/>
        </authorList>
    </citation>
    <scope>IDENTIFICATION</scope>
</reference>
<evidence type="ECO:0000256" key="8">
    <source>
        <dbReference type="RuleBase" id="RU361189"/>
    </source>
</evidence>
<comment type="subcellular location">
    <subcellularLocation>
        <location evidence="1">Membrane</location>
        <topology evidence="1">Multi-pass membrane protein</topology>
    </subcellularLocation>
</comment>
<keyword evidence="8" id="KW-0375">Hydrogen ion transport</keyword>
<dbReference type="GO" id="GO:0007035">
    <property type="term" value="P:vacuolar acidification"/>
    <property type="evidence" value="ECO:0007669"/>
    <property type="project" value="TreeGrafter"/>
</dbReference>
<dbReference type="GO" id="GO:0005886">
    <property type="term" value="C:plasma membrane"/>
    <property type="evidence" value="ECO:0007669"/>
    <property type="project" value="TreeGrafter"/>
</dbReference>
<dbReference type="GO" id="GO:0016471">
    <property type="term" value="C:vacuolar proton-transporting V-type ATPase complex"/>
    <property type="evidence" value="ECO:0007669"/>
    <property type="project" value="TreeGrafter"/>
</dbReference>
<evidence type="ECO:0000313" key="10">
    <source>
        <dbReference type="Proteomes" id="UP000694565"/>
    </source>
</evidence>
<evidence type="ECO:0000256" key="3">
    <source>
        <dbReference type="ARBA" id="ARBA00022448"/>
    </source>
</evidence>
<comment type="similarity">
    <text evidence="2 8">Belongs to the V-ATPase 116 kDa subunit family.</text>
</comment>
<evidence type="ECO:0000256" key="6">
    <source>
        <dbReference type="ARBA" id="ARBA00023065"/>
    </source>
</evidence>
<organism evidence="9 10">
    <name type="scientific">Cyclopterus lumpus</name>
    <name type="common">Lumpsucker</name>
    <dbReference type="NCBI Taxonomy" id="8103"/>
    <lineage>
        <taxon>Eukaryota</taxon>
        <taxon>Metazoa</taxon>
        <taxon>Chordata</taxon>
        <taxon>Craniata</taxon>
        <taxon>Vertebrata</taxon>
        <taxon>Euteleostomi</taxon>
        <taxon>Actinopterygii</taxon>
        <taxon>Neopterygii</taxon>
        <taxon>Teleostei</taxon>
        <taxon>Neoteleostei</taxon>
        <taxon>Acanthomorphata</taxon>
        <taxon>Eupercaria</taxon>
        <taxon>Perciformes</taxon>
        <taxon>Cottioidei</taxon>
        <taxon>Cottales</taxon>
        <taxon>Cyclopteridae</taxon>
        <taxon>Cyclopterus</taxon>
    </lineage>
</organism>
<protein>
    <recommendedName>
        <fullName evidence="8">V-type proton ATPase subunit a</fullName>
    </recommendedName>
</protein>
<evidence type="ECO:0000256" key="2">
    <source>
        <dbReference type="ARBA" id="ARBA00009904"/>
    </source>
</evidence>
<evidence type="ECO:0000256" key="4">
    <source>
        <dbReference type="ARBA" id="ARBA00022692"/>
    </source>
</evidence>
<dbReference type="Proteomes" id="UP000694565">
    <property type="component" value="Unplaced"/>
</dbReference>
<proteinExistence type="inferred from homology"/>
<dbReference type="InterPro" id="IPR002490">
    <property type="entry name" value="V-ATPase_116kDa_su"/>
</dbReference>
<keyword evidence="4" id="KW-0812">Transmembrane</keyword>
<dbReference type="GO" id="GO:0033179">
    <property type="term" value="C:proton-transporting V-type ATPase, V0 domain"/>
    <property type="evidence" value="ECO:0007669"/>
    <property type="project" value="InterPro"/>
</dbReference>
<dbReference type="Pfam" id="PF01496">
    <property type="entry name" value="V_ATPase_I"/>
    <property type="match status" value="1"/>
</dbReference>
<reference evidence="9" key="1">
    <citation type="submission" date="2025-08" db="UniProtKB">
        <authorList>
            <consortium name="Ensembl"/>
        </authorList>
    </citation>
    <scope>IDENTIFICATION</scope>
</reference>
<keyword evidence="6 8" id="KW-0406">Ion transport</keyword>
<evidence type="ECO:0000313" key="9">
    <source>
        <dbReference type="Ensembl" id="ENSCLMP00005037670.1"/>
    </source>
</evidence>
<comment type="function">
    <text evidence="8">Essential component of the vacuolar proton pump (V-ATPase), a multimeric enzyme that catalyzes the translocation of protons across the membranes. Required for assembly and activity of the V-ATPase.</text>
</comment>
<evidence type="ECO:0000256" key="1">
    <source>
        <dbReference type="ARBA" id="ARBA00004141"/>
    </source>
</evidence>
<dbReference type="GO" id="GO:0046961">
    <property type="term" value="F:proton-transporting ATPase activity, rotational mechanism"/>
    <property type="evidence" value="ECO:0007669"/>
    <property type="project" value="InterPro"/>
</dbReference>
<dbReference type="AlphaFoldDB" id="A0A8C3A575"/>
<dbReference type="PANTHER" id="PTHR11629">
    <property type="entry name" value="VACUOLAR PROTON ATPASES"/>
    <property type="match status" value="1"/>
</dbReference>
<dbReference type="Ensembl" id="ENSCLMT00005039136.1">
    <property type="protein sequence ID" value="ENSCLMP00005037670.1"/>
    <property type="gene ID" value="ENSCLMG00005017469.1"/>
</dbReference>
<keyword evidence="5" id="KW-1133">Transmembrane helix</keyword>
<keyword evidence="7" id="KW-0472">Membrane</keyword>
<keyword evidence="10" id="KW-1185">Reference proteome</keyword>
<dbReference type="GO" id="GO:0051117">
    <property type="term" value="F:ATPase binding"/>
    <property type="evidence" value="ECO:0007669"/>
    <property type="project" value="TreeGrafter"/>
</dbReference>
<name>A0A8C3A575_CYCLU</name>
<sequence>MVFRSEEMCLAQLFLQSGSEYDCISELGELGLVEFRDLNPSVSSFQRRFVSEIKRCEEMERILGKRQFMAGCVL</sequence>
<dbReference type="PANTHER" id="PTHR11629:SF71">
    <property type="entry name" value="V-TYPE PROTON ATPASE SUBUNIT A"/>
    <property type="match status" value="1"/>
</dbReference>
<evidence type="ECO:0000256" key="5">
    <source>
        <dbReference type="ARBA" id="ARBA00022989"/>
    </source>
</evidence>